<gene>
    <name evidence="9" type="ORF">COC19_03385</name>
</gene>
<feature type="transmembrane region" description="Helical" evidence="7">
    <location>
        <begin position="36"/>
        <end position="56"/>
    </location>
</feature>
<accession>A0A2A4MPN8</accession>
<dbReference type="AlphaFoldDB" id="A0A2A4MPN8"/>
<evidence type="ECO:0000259" key="8">
    <source>
        <dbReference type="PROSITE" id="PS50850"/>
    </source>
</evidence>
<proteinExistence type="predicted"/>
<feature type="transmembrane region" description="Helical" evidence="7">
    <location>
        <begin position="191"/>
        <end position="210"/>
    </location>
</feature>
<evidence type="ECO:0000313" key="10">
    <source>
        <dbReference type="Proteomes" id="UP000218172"/>
    </source>
</evidence>
<keyword evidence="2" id="KW-0813">Transport</keyword>
<dbReference type="PANTHER" id="PTHR23517">
    <property type="entry name" value="RESISTANCE PROTEIN MDTM, PUTATIVE-RELATED-RELATED"/>
    <property type="match status" value="1"/>
</dbReference>
<keyword evidence="3" id="KW-1003">Cell membrane</keyword>
<dbReference type="InterPro" id="IPR036259">
    <property type="entry name" value="MFS_trans_sf"/>
</dbReference>
<feature type="transmembrane region" description="Helical" evidence="7">
    <location>
        <begin position="382"/>
        <end position="399"/>
    </location>
</feature>
<organism evidence="9 10">
    <name type="scientific">SAR86 cluster bacterium</name>
    <dbReference type="NCBI Taxonomy" id="2030880"/>
    <lineage>
        <taxon>Bacteria</taxon>
        <taxon>Pseudomonadati</taxon>
        <taxon>Pseudomonadota</taxon>
        <taxon>Gammaproteobacteria</taxon>
        <taxon>SAR86 cluster</taxon>
    </lineage>
</organism>
<dbReference type="Proteomes" id="UP000218172">
    <property type="component" value="Unassembled WGS sequence"/>
</dbReference>
<feature type="domain" description="Major facilitator superfamily (MFS) profile" evidence="8">
    <location>
        <begin position="31"/>
        <end position="427"/>
    </location>
</feature>
<feature type="transmembrane region" description="Helical" evidence="7">
    <location>
        <begin position="342"/>
        <end position="361"/>
    </location>
</feature>
<feature type="transmembrane region" description="Helical" evidence="7">
    <location>
        <begin position="165"/>
        <end position="185"/>
    </location>
</feature>
<evidence type="ECO:0000313" key="9">
    <source>
        <dbReference type="EMBL" id="PCH62055.1"/>
    </source>
</evidence>
<dbReference type="Pfam" id="PF07690">
    <property type="entry name" value="MFS_1"/>
    <property type="match status" value="2"/>
</dbReference>
<dbReference type="EMBL" id="NVQR01000046">
    <property type="protein sequence ID" value="PCH62055.1"/>
    <property type="molecule type" value="Genomic_DNA"/>
</dbReference>
<sequence>MTQARLQSPAVTASQMCLEPIVHGIRANIAQICLQLLQIFLVGLTIGMSRVVIPGLAESQFGLGQQSFFLLTSFVVVFGIVKALMNLIAGRLSERYGRKKILLLGWYLAMPIPLLLLYAPSWNWIILTTVLLGFNQGLCWSMALNSKLDLSKNTQKGLVNGLNEFAGYVAVGLAGLITAYMTSVYGAPQALFYFSFSVILLGLILAKFTIVETLPWALQHQLDSTAPQTQQVKNFWELIKASSLESRPLFALNQAGLVEKFTDGIVWIFLPVFFLSKGISLIQSGAIIAIYGVVWGVSQLFTGPLSDRIGRKGLIVWGMWICAIGVLLIPMTQNIVLWSLEAALIGIGMAMLYPNLGAAVGDFSPPQHRASIIGIYRFWRDLGYAIGALIMGIMAQWSQNLLLPFYFVAAAMVCSGLIVQCWLPATKPQ</sequence>
<evidence type="ECO:0000256" key="1">
    <source>
        <dbReference type="ARBA" id="ARBA00004651"/>
    </source>
</evidence>
<feature type="transmembrane region" description="Helical" evidence="7">
    <location>
        <begin position="101"/>
        <end position="118"/>
    </location>
</feature>
<evidence type="ECO:0000256" key="5">
    <source>
        <dbReference type="ARBA" id="ARBA00022989"/>
    </source>
</evidence>
<dbReference type="Gene3D" id="1.20.1250.20">
    <property type="entry name" value="MFS general substrate transporter like domains"/>
    <property type="match status" value="2"/>
</dbReference>
<dbReference type="InterPro" id="IPR005829">
    <property type="entry name" value="Sugar_transporter_CS"/>
</dbReference>
<dbReference type="PANTHER" id="PTHR23517:SF3">
    <property type="entry name" value="INTEGRAL MEMBRANE TRANSPORT PROTEIN"/>
    <property type="match status" value="1"/>
</dbReference>
<comment type="subcellular location">
    <subcellularLocation>
        <location evidence="1">Cell membrane</location>
        <topology evidence="1">Multi-pass membrane protein</topology>
    </subcellularLocation>
</comment>
<evidence type="ECO:0000256" key="7">
    <source>
        <dbReference type="SAM" id="Phobius"/>
    </source>
</evidence>
<dbReference type="GO" id="GO:0005886">
    <property type="term" value="C:plasma membrane"/>
    <property type="evidence" value="ECO:0007669"/>
    <property type="project" value="UniProtKB-SubCell"/>
</dbReference>
<keyword evidence="6 7" id="KW-0472">Membrane</keyword>
<comment type="caution">
    <text evidence="9">The sequence shown here is derived from an EMBL/GenBank/DDBJ whole genome shotgun (WGS) entry which is preliminary data.</text>
</comment>
<evidence type="ECO:0000256" key="4">
    <source>
        <dbReference type="ARBA" id="ARBA00022692"/>
    </source>
</evidence>
<dbReference type="PROSITE" id="PS00216">
    <property type="entry name" value="SUGAR_TRANSPORT_1"/>
    <property type="match status" value="2"/>
</dbReference>
<dbReference type="InterPro" id="IPR020846">
    <property type="entry name" value="MFS_dom"/>
</dbReference>
<name>A0A2A4MPN8_9GAMM</name>
<dbReference type="PROSITE" id="PS50850">
    <property type="entry name" value="MFS"/>
    <property type="match status" value="1"/>
</dbReference>
<evidence type="ECO:0000256" key="2">
    <source>
        <dbReference type="ARBA" id="ARBA00022448"/>
    </source>
</evidence>
<keyword evidence="5 7" id="KW-1133">Transmembrane helix</keyword>
<keyword evidence="4 7" id="KW-0812">Transmembrane</keyword>
<feature type="transmembrane region" description="Helical" evidence="7">
    <location>
        <begin position="68"/>
        <end position="89"/>
    </location>
</feature>
<reference evidence="10" key="1">
    <citation type="submission" date="2017-08" db="EMBL/GenBank/DDBJ databases">
        <title>A dynamic microbial community with high functional redundancy inhabits the cold, oxic subseafloor aquifer.</title>
        <authorList>
            <person name="Tully B.J."/>
            <person name="Wheat C.G."/>
            <person name="Glazer B.T."/>
            <person name="Huber J.A."/>
        </authorList>
    </citation>
    <scope>NUCLEOTIDE SEQUENCE [LARGE SCALE GENOMIC DNA]</scope>
</reference>
<feature type="transmembrane region" description="Helical" evidence="7">
    <location>
        <begin position="405"/>
        <end position="425"/>
    </location>
</feature>
<dbReference type="GO" id="GO:0022857">
    <property type="term" value="F:transmembrane transporter activity"/>
    <property type="evidence" value="ECO:0007669"/>
    <property type="project" value="InterPro"/>
</dbReference>
<dbReference type="InterPro" id="IPR011701">
    <property type="entry name" value="MFS"/>
</dbReference>
<dbReference type="InterPro" id="IPR050171">
    <property type="entry name" value="MFS_Transporters"/>
</dbReference>
<dbReference type="SUPFAM" id="SSF103473">
    <property type="entry name" value="MFS general substrate transporter"/>
    <property type="match status" value="1"/>
</dbReference>
<dbReference type="CDD" id="cd17325">
    <property type="entry name" value="MFS_MdtG_SLC18_like"/>
    <property type="match status" value="1"/>
</dbReference>
<evidence type="ECO:0000256" key="3">
    <source>
        <dbReference type="ARBA" id="ARBA00022475"/>
    </source>
</evidence>
<protein>
    <submittedName>
        <fullName evidence="9">MFS transporter</fullName>
    </submittedName>
</protein>
<feature type="transmembrane region" description="Helical" evidence="7">
    <location>
        <begin position="314"/>
        <end position="336"/>
    </location>
</feature>
<evidence type="ECO:0000256" key="6">
    <source>
        <dbReference type="ARBA" id="ARBA00023136"/>
    </source>
</evidence>
<feature type="transmembrane region" description="Helical" evidence="7">
    <location>
        <begin position="281"/>
        <end position="302"/>
    </location>
</feature>